<dbReference type="InParanoid" id="F4R812"/>
<keyword evidence="3" id="KW-1185">Reference proteome</keyword>
<evidence type="ECO:0000313" key="3">
    <source>
        <dbReference type="Proteomes" id="UP000001072"/>
    </source>
</evidence>
<evidence type="ECO:0000313" key="2">
    <source>
        <dbReference type="EMBL" id="EGG11413.1"/>
    </source>
</evidence>
<feature type="compositionally biased region" description="Basic and acidic residues" evidence="1">
    <location>
        <begin position="351"/>
        <end position="360"/>
    </location>
</feature>
<dbReference type="VEuPathDB" id="FungiDB:MELLADRAFT_102359"/>
<feature type="region of interest" description="Disordered" evidence="1">
    <location>
        <begin position="332"/>
        <end position="368"/>
    </location>
</feature>
<dbReference type="GeneID" id="18921651"/>
<proteinExistence type="predicted"/>
<dbReference type="Proteomes" id="UP000001072">
    <property type="component" value="Unassembled WGS sequence"/>
</dbReference>
<dbReference type="AlphaFoldDB" id="F4R812"/>
<gene>
    <name evidence="2" type="ORF">MELLADRAFT_102359</name>
</gene>
<dbReference type="EMBL" id="GL883092">
    <property type="protein sequence ID" value="EGG11413.1"/>
    <property type="molecule type" value="Genomic_DNA"/>
</dbReference>
<accession>F4R812</accession>
<reference evidence="3" key="1">
    <citation type="journal article" date="2011" name="Proc. Natl. Acad. Sci. U.S.A.">
        <title>Obligate biotrophy features unraveled by the genomic analysis of rust fungi.</title>
        <authorList>
            <person name="Duplessis S."/>
            <person name="Cuomo C.A."/>
            <person name="Lin Y.-C."/>
            <person name="Aerts A."/>
            <person name="Tisserant E."/>
            <person name="Veneault-Fourrey C."/>
            <person name="Joly D.L."/>
            <person name="Hacquard S."/>
            <person name="Amselem J."/>
            <person name="Cantarel B.L."/>
            <person name="Chiu R."/>
            <person name="Coutinho P.M."/>
            <person name="Feau N."/>
            <person name="Field M."/>
            <person name="Frey P."/>
            <person name="Gelhaye E."/>
            <person name="Goldberg J."/>
            <person name="Grabherr M.G."/>
            <person name="Kodira C.D."/>
            <person name="Kohler A."/>
            <person name="Kuees U."/>
            <person name="Lindquist E.A."/>
            <person name="Lucas S.M."/>
            <person name="Mago R."/>
            <person name="Mauceli E."/>
            <person name="Morin E."/>
            <person name="Murat C."/>
            <person name="Pangilinan J.L."/>
            <person name="Park R."/>
            <person name="Pearson M."/>
            <person name="Quesneville H."/>
            <person name="Rouhier N."/>
            <person name="Sakthikumar S."/>
            <person name="Salamov A.A."/>
            <person name="Schmutz J."/>
            <person name="Selles B."/>
            <person name="Shapiro H."/>
            <person name="Tanguay P."/>
            <person name="Tuskan G.A."/>
            <person name="Henrissat B."/>
            <person name="Van de Peer Y."/>
            <person name="Rouze P."/>
            <person name="Ellis J.G."/>
            <person name="Dodds P.N."/>
            <person name="Schein J.E."/>
            <person name="Zhong S."/>
            <person name="Hamelin R.C."/>
            <person name="Grigoriev I.V."/>
            <person name="Szabo L.J."/>
            <person name="Martin F."/>
        </authorList>
    </citation>
    <scope>NUCLEOTIDE SEQUENCE [LARGE SCALE GENOMIC DNA]</scope>
    <source>
        <strain evidence="3">98AG31 / pathotype 3-4-7</strain>
    </source>
</reference>
<evidence type="ECO:0000256" key="1">
    <source>
        <dbReference type="SAM" id="MobiDB-lite"/>
    </source>
</evidence>
<dbReference type="HOGENOM" id="CLU_565078_0_0_1"/>
<name>F4R812_MELLP</name>
<dbReference type="KEGG" id="mlr:MELLADRAFT_102359"/>
<sequence>MPSKKAKQDPKKKPVRKWEQFAGKDTTMPDVPAWDMTCVLNIFGSASTKAHKLSVYDHFNLVQQQWYNFQKIERADKTTPNGVDITRFIMVSNIKDKPTISANTVCREIGHIKMIARDNGKGDLSSIPSKRPTSKPTSKEPSRMTGPPSLSQIGCSNWDVPVSRILTVVLAVATGCCTGALGITDEAPSTASFRYEDFEIVVQAPNNPDTKTTLEDIQACRIHIQYDKGHKVTPHGVAQDVFELAGCGDYSNNRDWVAQKLAHSAHAVKNGTADCYTGCSKTDDLAARQLFANLEPFNLDLFSKGGLGPGAYTDNPYGSDVKKIVAASESISSASISKAPQKGQKGSKKRALVEEDKATGEEGEEEMDHRHMMAFNRKCKAARENGSSPPLWVEPPPSEKTLEWLPRGGSQNLPSPHHFKRKVTPGCLYWTERGESLTSHAAICTKELVAEKLKPGPFECDYKDCKKNVYESEGPEDSPLGFA</sequence>
<protein>
    <submittedName>
        <fullName evidence="2">Uncharacterized protein</fullName>
    </submittedName>
</protein>
<feature type="region of interest" description="Disordered" evidence="1">
    <location>
        <begin position="119"/>
        <end position="150"/>
    </location>
</feature>
<organism evidence="3">
    <name type="scientific">Melampsora larici-populina (strain 98AG31 / pathotype 3-4-7)</name>
    <name type="common">Poplar leaf rust fungus</name>
    <dbReference type="NCBI Taxonomy" id="747676"/>
    <lineage>
        <taxon>Eukaryota</taxon>
        <taxon>Fungi</taxon>
        <taxon>Dikarya</taxon>
        <taxon>Basidiomycota</taxon>
        <taxon>Pucciniomycotina</taxon>
        <taxon>Pucciniomycetes</taxon>
        <taxon>Pucciniales</taxon>
        <taxon>Melampsoraceae</taxon>
        <taxon>Melampsora</taxon>
    </lineage>
</organism>
<dbReference type="RefSeq" id="XP_007405048.1">
    <property type="nucleotide sequence ID" value="XM_007404986.1"/>
</dbReference>